<gene>
    <name evidence="4" type="ORF">A9Q93_04280</name>
</gene>
<dbReference type="GO" id="GO:0003700">
    <property type="term" value="F:DNA-binding transcription factor activity"/>
    <property type="evidence" value="ECO:0007669"/>
    <property type="project" value="InterPro"/>
</dbReference>
<reference evidence="5" key="1">
    <citation type="journal article" date="2017" name="Proc. Natl. Acad. Sci. U.S.A.">
        <title>Simulation of Deepwater Horizon oil plume reveals substrate specialization within a complex community of hydrocarbon-degraders.</title>
        <authorList>
            <person name="Hu P."/>
            <person name="Dubinsky E.A."/>
            <person name="Probst A.J."/>
            <person name="Wang J."/>
            <person name="Sieber C.M.K."/>
            <person name="Tom L.M."/>
            <person name="Gardinali P."/>
            <person name="Banfield J.F."/>
            <person name="Atlas R.M."/>
            <person name="Andersen G.L."/>
        </authorList>
    </citation>
    <scope>NUCLEOTIDE SEQUENCE [LARGE SCALE GENOMIC DNA]</scope>
</reference>
<evidence type="ECO:0000256" key="1">
    <source>
        <dbReference type="ARBA" id="ARBA00023125"/>
    </source>
</evidence>
<dbReference type="Pfam" id="PF12833">
    <property type="entry name" value="HTH_18"/>
    <property type="match status" value="1"/>
</dbReference>
<evidence type="ECO:0000259" key="3">
    <source>
        <dbReference type="PROSITE" id="PS01124"/>
    </source>
</evidence>
<dbReference type="PANTHER" id="PTHR43280">
    <property type="entry name" value="ARAC-FAMILY TRANSCRIPTIONAL REGULATOR"/>
    <property type="match status" value="1"/>
</dbReference>
<dbReference type="Proteomes" id="UP000196102">
    <property type="component" value="Unassembled WGS sequence"/>
</dbReference>
<dbReference type="EMBL" id="MAAX01000072">
    <property type="protein sequence ID" value="OUS18061.1"/>
    <property type="molecule type" value="Genomic_DNA"/>
</dbReference>
<name>A0A1Z8B635_9FLAO</name>
<dbReference type="PROSITE" id="PS01124">
    <property type="entry name" value="HTH_ARAC_FAMILY_2"/>
    <property type="match status" value="1"/>
</dbReference>
<keyword evidence="2" id="KW-0472">Membrane</keyword>
<keyword evidence="1" id="KW-0238">DNA-binding</keyword>
<accession>A0A1Z8B635</accession>
<feature type="transmembrane region" description="Helical" evidence="2">
    <location>
        <begin position="67"/>
        <end position="86"/>
    </location>
</feature>
<feature type="transmembrane region" description="Helical" evidence="2">
    <location>
        <begin position="6"/>
        <end position="29"/>
    </location>
</feature>
<feature type="transmembrane region" description="Helical" evidence="2">
    <location>
        <begin position="36"/>
        <end position="55"/>
    </location>
</feature>
<feature type="domain" description="HTH araC/xylS-type" evidence="3">
    <location>
        <begin position="269"/>
        <end position="374"/>
    </location>
</feature>
<evidence type="ECO:0000313" key="4">
    <source>
        <dbReference type="EMBL" id="OUS18061.1"/>
    </source>
</evidence>
<dbReference type="InterPro" id="IPR018060">
    <property type="entry name" value="HTH_AraC"/>
</dbReference>
<dbReference type="GO" id="GO:0043565">
    <property type="term" value="F:sequence-specific DNA binding"/>
    <property type="evidence" value="ECO:0007669"/>
    <property type="project" value="InterPro"/>
</dbReference>
<dbReference type="RefSeq" id="WP_303686147.1">
    <property type="nucleotide sequence ID" value="NZ_MAAX01000072.1"/>
</dbReference>
<protein>
    <recommendedName>
        <fullName evidence="3">HTH araC/xylS-type domain-containing protein</fullName>
    </recommendedName>
</protein>
<keyword evidence="2" id="KW-1133">Transmembrane helix</keyword>
<comment type="caution">
    <text evidence="4">The sequence shown here is derived from an EMBL/GenBank/DDBJ whole genome shotgun (WGS) entry which is preliminary data.</text>
</comment>
<proteinExistence type="predicted"/>
<dbReference type="Gene3D" id="1.10.10.60">
    <property type="entry name" value="Homeodomain-like"/>
    <property type="match status" value="2"/>
</dbReference>
<dbReference type="AlphaFoldDB" id="A0A1Z8B635"/>
<feature type="transmembrane region" description="Helical" evidence="2">
    <location>
        <begin position="211"/>
        <end position="231"/>
    </location>
</feature>
<feature type="transmembrane region" description="Helical" evidence="2">
    <location>
        <begin position="102"/>
        <end position="119"/>
    </location>
</feature>
<feature type="transmembrane region" description="Helical" evidence="2">
    <location>
        <begin position="134"/>
        <end position="154"/>
    </location>
</feature>
<feature type="transmembrane region" description="Helical" evidence="2">
    <location>
        <begin position="175"/>
        <end position="199"/>
    </location>
</feature>
<organism evidence="4 5">
    <name type="scientific">Nonlabens dokdonensis</name>
    <dbReference type="NCBI Taxonomy" id="328515"/>
    <lineage>
        <taxon>Bacteria</taxon>
        <taxon>Pseudomonadati</taxon>
        <taxon>Bacteroidota</taxon>
        <taxon>Flavobacteriia</taxon>
        <taxon>Flavobacteriales</taxon>
        <taxon>Flavobacteriaceae</taxon>
        <taxon>Nonlabens</taxon>
    </lineage>
</organism>
<evidence type="ECO:0000313" key="5">
    <source>
        <dbReference type="Proteomes" id="UP000196102"/>
    </source>
</evidence>
<evidence type="ECO:0000256" key="2">
    <source>
        <dbReference type="SAM" id="Phobius"/>
    </source>
</evidence>
<sequence length="376" mass="43540">MPELHNLLGLFGIFGLVHGVIFGVILIYFSSKRKPSLLLGVFLALFGVSLLFNILDHYGIIQSHTELYLLPIRFWFLAYPILYLYIKGLMMQLSFKKERKHLYPGAIEFILLSFLFFYIPNESKKEFYLSYGRSYILAANIFTAFYLIKILALIKGNIKRVNEYHSTLDDKLLAWVKPIIFAFLTIILFDFVILAIQSLDLKYLHDTLETIYIIQSGLYTVFIYWLAFFGMKQHYISTGKEMASLTSALQTSRASARDTNKEDYDTIFLQITNYMDESKCYTNDELTIIDLANAIGLHYRKISQVINDQANCTFNNFINQYRVDEAKRIMSDPERIGKLTLEVVGQEVGFKSNSSLYTAFRKFEGKTPSNFMKPSK</sequence>
<dbReference type="PANTHER" id="PTHR43280:SF29">
    <property type="entry name" value="ARAC-FAMILY TRANSCRIPTIONAL REGULATOR"/>
    <property type="match status" value="1"/>
</dbReference>
<dbReference type="SMART" id="SM00342">
    <property type="entry name" value="HTH_ARAC"/>
    <property type="match status" value="1"/>
</dbReference>
<keyword evidence="2" id="KW-0812">Transmembrane</keyword>